<proteinExistence type="predicted"/>
<name>A0A1G2RWR2_9BACT</name>
<gene>
    <name evidence="1" type="ORF">A3H01_00560</name>
</gene>
<organism evidence="1 2">
    <name type="scientific">Candidatus Wildermuthbacteria bacterium RIFCSPLOWO2_12_FULL_40_9</name>
    <dbReference type="NCBI Taxonomy" id="1802467"/>
    <lineage>
        <taxon>Bacteria</taxon>
        <taxon>Candidatus Wildermuthiibacteriota</taxon>
    </lineage>
</organism>
<reference evidence="1 2" key="1">
    <citation type="journal article" date="2016" name="Nat. Commun.">
        <title>Thousands of microbial genomes shed light on interconnected biogeochemical processes in an aquifer system.</title>
        <authorList>
            <person name="Anantharaman K."/>
            <person name="Brown C.T."/>
            <person name="Hug L.A."/>
            <person name="Sharon I."/>
            <person name="Castelle C.J."/>
            <person name="Probst A.J."/>
            <person name="Thomas B.C."/>
            <person name="Singh A."/>
            <person name="Wilkins M.J."/>
            <person name="Karaoz U."/>
            <person name="Brodie E.L."/>
            <person name="Williams K.H."/>
            <person name="Hubbard S.S."/>
            <person name="Banfield J.F."/>
        </authorList>
    </citation>
    <scope>NUCLEOTIDE SEQUENCE [LARGE SCALE GENOMIC DNA]</scope>
</reference>
<dbReference type="EMBL" id="MHUM01000003">
    <property type="protein sequence ID" value="OHA77266.1"/>
    <property type="molecule type" value="Genomic_DNA"/>
</dbReference>
<evidence type="ECO:0000313" key="2">
    <source>
        <dbReference type="Proteomes" id="UP000177853"/>
    </source>
</evidence>
<sequence>MVNITVSKKEYQKLLDRALRYEYLRQILAEDVFSPPPTRNAKAIIKEFRATKKYSKKFIDSLSRGLKRSSYFK</sequence>
<comment type="caution">
    <text evidence="1">The sequence shown here is derived from an EMBL/GenBank/DDBJ whole genome shotgun (WGS) entry which is preliminary data.</text>
</comment>
<protein>
    <submittedName>
        <fullName evidence="1">Uncharacterized protein</fullName>
    </submittedName>
</protein>
<evidence type="ECO:0000313" key="1">
    <source>
        <dbReference type="EMBL" id="OHA77266.1"/>
    </source>
</evidence>
<accession>A0A1G2RWR2</accession>
<dbReference type="AlphaFoldDB" id="A0A1G2RWR2"/>
<dbReference type="Proteomes" id="UP000177853">
    <property type="component" value="Unassembled WGS sequence"/>
</dbReference>